<name>A0A327R503_9FLAO</name>
<sequence length="870" mass="95784">MNHFKKSIKSIVLISLVGLSFLFSCNSVKIKENSKKQFTVAPDLFNRRAMVGPQEDGSHVVATSQIINPAGNTVVFPGRPTDLALNNAETIVAIKNKSDLTFLDVNSQSIIQTLELPKGGNTFEGIEWASNDSIVWTTDTEGILRSAILGVNGFNWHKEITLKGPEKEDNNRSYPGGFVIDEAQELIYVTLSRNNSLGVVNTKTMELETQIPVGIAPFTVIIKDSKAYVTNWGGRTPNSEDITGLTSGSDAVIDPKTGIGSSGTISVVDLKSRTVLKEIEVGLLPCNMVLSNDASRLYVANANSDIISVIDTKQDVVLKSIETKPSAELPFGSAPNALVLEPSGKLLYVANGANNLLAVIDLETDKVTGLIPTGWYPGAVVMNKAGSGLIVANVKGTGGRWEERSKIPKGGYNSHDHMGSVSFIPVPGEEELNSYSLQAASNMRLPKIINELNIEATEEKVVPLPTRPGEKSVFKHVLYIIKENRTYDQVYGDLPQGNGDASLCQFGREVTPNQHALAEKYVLLDNTYCNGVLSADGHMWAMEGFVTDYLEKSFGGFVRSYPYDGDDVLAYSSGGFIWDKVLDAGLSFRNYGEFVIADIEPKEATWTELYNQFKAGTNEIKIRATTEVKSLEPYLCPTYVGFPGKVQDVYRAGEFIKELKEFEKNDNFPNFTVMLLPNDHTVGTRAGYPTPRATVADNDLALGQIVEAVSHSKFWAETAIFVIQDDTQAGLDHVDGRRTGALCISPYTKRGEVISTHYNQNSFLRTMELILGLSPMTQFDLLAEPLVDCFTSEPDFSPYKVIPNNIKLDEMNPELSSISNEKQLYYAQKSMEMPLDDIDEADESIFNRIIWHSIKGYDVEYPILVNNKDK</sequence>
<dbReference type="InterPro" id="IPR015943">
    <property type="entry name" value="WD40/YVTN_repeat-like_dom_sf"/>
</dbReference>
<accession>A0A327R503</accession>
<dbReference type="NCBIfam" id="TIGR02276">
    <property type="entry name" value="beta_rpt_yvtn"/>
    <property type="match status" value="2"/>
</dbReference>
<dbReference type="GO" id="GO:0016788">
    <property type="term" value="F:hydrolase activity, acting on ester bonds"/>
    <property type="evidence" value="ECO:0007669"/>
    <property type="project" value="InterPro"/>
</dbReference>
<protein>
    <submittedName>
        <fullName evidence="2">YVTN family beta-propeller protein</fullName>
    </submittedName>
</protein>
<dbReference type="AlphaFoldDB" id="A0A327R503"/>
<evidence type="ECO:0000313" key="3">
    <source>
        <dbReference type="Proteomes" id="UP000249696"/>
    </source>
</evidence>
<gene>
    <name evidence="2" type="ORF">LV92_03205</name>
</gene>
<dbReference type="Proteomes" id="UP000249696">
    <property type="component" value="Unassembled WGS sequence"/>
</dbReference>
<dbReference type="Gene3D" id="3.40.720.10">
    <property type="entry name" value="Alkaline Phosphatase, subunit A"/>
    <property type="match status" value="1"/>
</dbReference>
<evidence type="ECO:0000313" key="2">
    <source>
        <dbReference type="EMBL" id="RAJ08987.1"/>
    </source>
</evidence>
<dbReference type="InterPro" id="IPR051200">
    <property type="entry name" value="Host-pathogen_enzymatic-act"/>
</dbReference>
<dbReference type="Gene3D" id="2.130.10.10">
    <property type="entry name" value="YVTN repeat-like/Quinoprotein amine dehydrogenase"/>
    <property type="match status" value="2"/>
</dbReference>
<evidence type="ECO:0000256" key="1">
    <source>
        <dbReference type="ARBA" id="ARBA00022801"/>
    </source>
</evidence>
<dbReference type="InterPro" id="IPR007312">
    <property type="entry name" value="Phosphoesterase"/>
</dbReference>
<dbReference type="PANTHER" id="PTHR47197">
    <property type="entry name" value="PROTEIN NIRF"/>
    <property type="match status" value="1"/>
</dbReference>
<keyword evidence="3" id="KW-1185">Reference proteome</keyword>
<dbReference type="InterPro" id="IPR017850">
    <property type="entry name" value="Alkaline_phosphatase_core_sf"/>
</dbReference>
<dbReference type="SUPFAM" id="SSF101908">
    <property type="entry name" value="Putative isomerase YbhE"/>
    <property type="match status" value="1"/>
</dbReference>
<dbReference type="EMBL" id="QLLN01000006">
    <property type="protein sequence ID" value="RAJ08987.1"/>
    <property type="molecule type" value="Genomic_DNA"/>
</dbReference>
<dbReference type="InterPro" id="IPR011964">
    <property type="entry name" value="YVTN_b-propeller_repeat"/>
</dbReference>
<dbReference type="InterPro" id="IPR011048">
    <property type="entry name" value="Haem_d1_sf"/>
</dbReference>
<dbReference type="OrthoDB" id="9777768at2"/>
<dbReference type="PROSITE" id="PS51257">
    <property type="entry name" value="PROKAR_LIPOPROTEIN"/>
    <property type="match status" value="1"/>
</dbReference>
<reference evidence="2 3" key="1">
    <citation type="submission" date="2018-06" db="EMBL/GenBank/DDBJ databases">
        <title>Genomic Encyclopedia of Archaeal and Bacterial Type Strains, Phase II (KMG-II): from individual species to whole genera.</title>
        <authorList>
            <person name="Goeker M."/>
        </authorList>
    </citation>
    <scope>NUCLEOTIDE SEQUENCE [LARGE SCALE GENOMIC DNA]</scope>
    <source>
        <strain evidence="2 3">DSM 23522</strain>
    </source>
</reference>
<dbReference type="Pfam" id="PF04185">
    <property type="entry name" value="Phosphoesterase"/>
    <property type="match status" value="1"/>
</dbReference>
<comment type="caution">
    <text evidence="2">The sequence shown here is derived from an EMBL/GenBank/DDBJ whole genome shotgun (WGS) entry which is preliminary data.</text>
</comment>
<dbReference type="SUPFAM" id="SSF51004">
    <property type="entry name" value="C-terminal (heme d1) domain of cytochrome cd1-nitrite reductase"/>
    <property type="match status" value="1"/>
</dbReference>
<proteinExistence type="predicted"/>
<keyword evidence="1" id="KW-0378">Hydrolase</keyword>
<dbReference type="PANTHER" id="PTHR47197:SF3">
    <property type="entry name" value="DIHYDRO-HEME D1 DEHYDROGENASE"/>
    <property type="match status" value="1"/>
</dbReference>
<dbReference type="SUPFAM" id="SSF53649">
    <property type="entry name" value="Alkaline phosphatase-like"/>
    <property type="match status" value="1"/>
</dbReference>
<organism evidence="2 3">
    <name type="scientific">Arenibacter echinorum</name>
    <dbReference type="NCBI Taxonomy" id="440515"/>
    <lineage>
        <taxon>Bacteria</taxon>
        <taxon>Pseudomonadati</taxon>
        <taxon>Bacteroidota</taxon>
        <taxon>Flavobacteriia</taxon>
        <taxon>Flavobacteriales</taxon>
        <taxon>Flavobacteriaceae</taxon>
        <taxon>Arenibacter</taxon>
    </lineage>
</organism>